<name>Q1MQT9_LAWIP</name>
<dbReference type="HOGENOM" id="CLU_1308485_0_0_7"/>
<dbReference type="OrthoDB" id="5448387at2"/>
<organism evidence="1 2">
    <name type="scientific">Lawsonia intracellularis (strain PHE/MN1-00)</name>
    <dbReference type="NCBI Taxonomy" id="363253"/>
    <lineage>
        <taxon>Bacteria</taxon>
        <taxon>Pseudomonadati</taxon>
        <taxon>Thermodesulfobacteriota</taxon>
        <taxon>Desulfovibrionia</taxon>
        <taxon>Desulfovibrionales</taxon>
        <taxon>Desulfovibrionaceae</taxon>
        <taxon>Lawsonia</taxon>
    </lineage>
</organism>
<accession>Q1MQT9</accession>
<evidence type="ECO:0000313" key="1">
    <source>
        <dbReference type="EMBL" id="CAJ54638.1"/>
    </source>
</evidence>
<dbReference type="RefSeq" id="WP_011526667.1">
    <property type="nucleotide sequence ID" value="NC_008011.1"/>
</dbReference>
<dbReference type="Proteomes" id="UP000002430">
    <property type="component" value="Chromosome"/>
</dbReference>
<proteinExistence type="predicted"/>
<protein>
    <submittedName>
        <fullName evidence="1">Uncharacterized protein</fullName>
    </submittedName>
</protein>
<dbReference type="SUPFAM" id="SSF48452">
    <property type="entry name" value="TPR-like"/>
    <property type="match status" value="1"/>
</dbReference>
<dbReference type="Gene3D" id="1.25.40.10">
    <property type="entry name" value="Tetratricopeptide repeat domain"/>
    <property type="match status" value="1"/>
</dbReference>
<keyword evidence="2" id="KW-1185">Reference proteome</keyword>
<dbReference type="InterPro" id="IPR011990">
    <property type="entry name" value="TPR-like_helical_dom_sf"/>
</dbReference>
<reference evidence="1 2" key="1">
    <citation type="submission" date="2005-11" db="EMBL/GenBank/DDBJ databases">
        <title>The complete genome sequence of Lawsonia intracellularis: the causative agent of proliferative enteropathy.</title>
        <authorList>
            <person name="Kaur K."/>
            <person name="Zhang Q."/>
            <person name="Beckler D."/>
            <person name="Munir S."/>
            <person name="Li L."/>
            <person name="Kinsley K."/>
            <person name="Herron L."/>
            <person name="Peterson A."/>
            <person name="May B."/>
            <person name="Singh S."/>
            <person name="Gebhart C."/>
            <person name="Kapur V."/>
        </authorList>
    </citation>
    <scope>NUCLEOTIDE SEQUENCE [LARGE SCALE GENOMIC DNA]</scope>
    <source>
        <strain evidence="1 2">PHE/MN1-00</strain>
    </source>
</reference>
<dbReference type="KEGG" id="lip:LI0584"/>
<dbReference type="STRING" id="363253.LI0584"/>
<sequence>MDVQKIKEQLSRIKLYYSRNETIRALGVAVAGLKGIVKSSTPPPTELRSLLREGSQLLLHDALIQKYLPAPITYQPGQEKQLFTVLSETYKKIIEDQEKETYLKTRERKQSLDQAFNLGIKLLEQKKISEADKAFTEALTYYKDEERLFYLIAKALIKSHEPTRAFDYIKKGLTFHPTNNDLSKLYDIATRLKAGETSALDEL</sequence>
<gene>
    <name evidence="1" type="ordered locus">LI0584</name>
</gene>
<dbReference type="eggNOG" id="COG0457">
    <property type="taxonomic scope" value="Bacteria"/>
</dbReference>
<evidence type="ECO:0000313" key="2">
    <source>
        <dbReference type="Proteomes" id="UP000002430"/>
    </source>
</evidence>
<dbReference type="EMBL" id="AM180252">
    <property type="protein sequence ID" value="CAJ54638.1"/>
    <property type="molecule type" value="Genomic_DNA"/>
</dbReference>
<dbReference type="AlphaFoldDB" id="Q1MQT9"/>